<dbReference type="Proteomes" id="UP000245802">
    <property type="component" value="Chromosome"/>
</dbReference>
<dbReference type="EMBL" id="CP025958">
    <property type="protein sequence ID" value="AWM40807.1"/>
    <property type="molecule type" value="Genomic_DNA"/>
</dbReference>
<name>A0A2Z3HBA2_9BACT</name>
<sequence>MSTHAERLPRYLQLREASVALNSRLVKGLSRSAMNEAGRRLNMLDGGTLVLDSEDMTAVLMDYCIHDVRRYGVNAVERHLSTAPPAEGSDEWVLLHALRASRFSVFAVEAVESGVGVGVRDLLRDTTMFATDVGLGTSGRVGMVFAMRVMVADGIGMTTGAALLVGKLPKSARAELVADIRETFAGIDFQNLAPEEASDFAAAVLRTCLDDGAGERISYVAPEEIAPPARRPPRRKLAGGEARLR</sequence>
<dbReference type="RefSeq" id="WP_010042234.1">
    <property type="nucleotide sequence ID" value="NZ_CP025958.1"/>
</dbReference>
<dbReference type="Pfam" id="PF25948">
    <property type="entry name" value="DUF7986"/>
    <property type="match status" value="1"/>
</dbReference>
<organism evidence="2 3">
    <name type="scientific">Gemmata obscuriglobus</name>
    <dbReference type="NCBI Taxonomy" id="114"/>
    <lineage>
        <taxon>Bacteria</taxon>
        <taxon>Pseudomonadati</taxon>
        <taxon>Planctomycetota</taxon>
        <taxon>Planctomycetia</taxon>
        <taxon>Gemmatales</taxon>
        <taxon>Gemmataceae</taxon>
        <taxon>Gemmata</taxon>
    </lineage>
</organism>
<dbReference type="InterPro" id="IPR058292">
    <property type="entry name" value="DUF7986"/>
</dbReference>
<gene>
    <name evidence="2" type="ORF">C1280_30010</name>
</gene>
<evidence type="ECO:0000256" key="1">
    <source>
        <dbReference type="SAM" id="MobiDB-lite"/>
    </source>
</evidence>
<protein>
    <submittedName>
        <fullName evidence="2">Uncharacterized protein</fullName>
    </submittedName>
</protein>
<feature type="region of interest" description="Disordered" evidence="1">
    <location>
        <begin position="224"/>
        <end position="245"/>
    </location>
</feature>
<dbReference type="OrthoDB" id="2081619at2"/>
<dbReference type="AlphaFoldDB" id="A0A2Z3HBA2"/>
<evidence type="ECO:0000313" key="3">
    <source>
        <dbReference type="Proteomes" id="UP000245802"/>
    </source>
</evidence>
<dbReference type="KEGG" id="gog:C1280_30010"/>
<accession>A0A2Z3HBA2</accession>
<reference evidence="2 3" key="1">
    <citation type="submission" date="2018-01" db="EMBL/GenBank/DDBJ databases">
        <title>G. obscuriglobus.</title>
        <authorList>
            <person name="Franke J."/>
            <person name="Blomberg W."/>
            <person name="Selmecki A."/>
        </authorList>
    </citation>
    <scope>NUCLEOTIDE SEQUENCE [LARGE SCALE GENOMIC DNA]</scope>
    <source>
        <strain evidence="2 3">DSM 5831</strain>
    </source>
</reference>
<evidence type="ECO:0000313" key="2">
    <source>
        <dbReference type="EMBL" id="AWM40807.1"/>
    </source>
</evidence>
<proteinExistence type="predicted"/>
<keyword evidence="3" id="KW-1185">Reference proteome</keyword>